<protein>
    <recommendedName>
        <fullName evidence="5">Putative 3-methyladenine DNA glycosylase</fullName>
        <ecNumber evidence="5">3.2.2.-</ecNumber>
    </recommendedName>
</protein>
<dbReference type="Proteomes" id="UP000441925">
    <property type="component" value="Unassembled WGS sequence"/>
</dbReference>
<dbReference type="InterPro" id="IPR003180">
    <property type="entry name" value="MPG"/>
</dbReference>
<dbReference type="NCBIfam" id="TIGR00567">
    <property type="entry name" value="3mg"/>
    <property type="match status" value="1"/>
</dbReference>
<dbReference type="EMBL" id="VULQ01000002">
    <property type="protein sequence ID" value="MSS77213.1"/>
    <property type="molecule type" value="Genomic_DNA"/>
</dbReference>
<dbReference type="PANTHER" id="PTHR10429">
    <property type="entry name" value="DNA-3-METHYLADENINE GLYCOSYLASE"/>
    <property type="match status" value="1"/>
</dbReference>
<dbReference type="Gene3D" id="3.10.300.10">
    <property type="entry name" value="Methylpurine-DNA glycosylase (MPG)"/>
    <property type="match status" value="1"/>
</dbReference>
<dbReference type="GO" id="GO:0003905">
    <property type="term" value="F:alkylbase DNA N-glycosylase activity"/>
    <property type="evidence" value="ECO:0007669"/>
    <property type="project" value="InterPro"/>
</dbReference>
<organism evidence="6 7">
    <name type="scientific">Anaerococcus porci</name>
    <dbReference type="NCBI Taxonomy" id="2652269"/>
    <lineage>
        <taxon>Bacteria</taxon>
        <taxon>Bacillati</taxon>
        <taxon>Bacillota</taxon>
        <taxon>Tissierellia</taxon>
        <taxon>Tissierellales</taxon>
        <taxon>Peptoniphilaceae</taxon>
        <taxon>Anaerococcus</taxon>
    </lineage>
</organism>
<keyword evidence="3 5" id="KW-0378">Hydrolase</keyword>
<gene>
    <name evidence="6" type="ORF">FYJ26_02060</name>
</gene>
<dbReference type="InterPro" id="IPR011034">
    <property type="entry name" value="Formyl_transferase-like_C_sf"/>
</dbReference>
<evidence type="ECO:0000256" key="3">
    <source>
        <dbReference type="ARBA" id="ARBA00022801"/>
    </source>
</evidence>
<dbReference type="Pfam" id="PF02245">
    <property type="entry name" value="Pur_DNA_glyco"/>
    <property type="match status" value="1"/>
</dbReference>
<name>A0A6N7VT09_9FIRM</name>
<dbReference type="InterPro" id="IPR036995">
    <property type="entry name" value="MPG_sf"/>
</dbReference>
<proteinExistence type="inferred from homology"/>
<dbReference type="AlphaFoldDB" id="A0A6N7VT09"/>
<evidence type="ECO:0000313" key="7">
    <source>
        <dbReference type="Proteomes" id="UP000441925"/>
    </source>
</evidence>
<dbReference type="GO" id="GO:0003677">
    <property type="term" value="F:DNA binding"/>
    <property type="evidence" value="ECO:0007669"/>
    <property type="project" value="InterPro"/>
</dbReference>
<evidence type="ECO:0000313" key="6">
    <source>
        <dbReference type="EMBL" id="MSS77213.1"/>
    </source>
</evidence>
<keyword evidence="4 5" id="KW-0234">DNA repair</keyword>
<comment type="caution">
    <text evidence="6">The sequence shown here is derived from an EMBL/GenBank/DDBJ whole genome shotgun (WGS) entry which is preliminary data.</text>
</comment>
<dbReference type="SUPFAM" id="SSF50486">
    <property type="entry name" value="FMT C-terminal domain-like"/>
    <property type="match status" value="1"/>
</dbReference>
<sequence length="203" mass="23668">MLGKDFYKKETLSLAKDLIGKTLVRNINNIKMKSRIVETEAYLGVNDRACHTFNDKMTERNKILYMDCGTLYIYQTYGIHFLLNISSFGEKVPEGVLIRAVEPLSNIDQFAINRFNKKYNELSNYQKKNITNGPAKLTKALKIDKDLNGKNIFSRSLYIEDSNFSFEIEVDRRVGIDYAKEARNLPYRFFIKNNPYVSKFKQD</sequence>
<evidence type="ECO:0000256" key="5">
    <source>
        <dbReference type="HAMAP-Rule" id="MF_00527"/>
    </source>
</evidence>
<dbReference type="HAMAP" id="MF_00527">
    <property type="entry name" value="3MGH"/>
    <property type="match status" value="1"/>
</dbReference>
<dbReference type="GO" id="GO:0006284">
    <property type="term" value="P:base-excision repair"/>
    <property type="evidence" value="ECO:0007669"/>
    <property type="project" value="InterPro"/>
</dbReference>
<dbReference type="FunFam" id="3.10.300.10:FF:000001">
    <property type="entry name" value="Putative 3-methyladenine DNA glycosylase"/>
    <property type="match status" value="1"/>
</dbReference>
<dbReference type="RefSeq" id="WP_154539131.1">
    <property type="nucleotide sequence ID" value="NZ_VULQ01000002.1"/>
</dbReference>
<dbReference type="CDD" id="cd00540">
    <property type="entry name" value="AAG"/>
    <property type="match status" value="1"/>
</dbReference>
<comment type="similarity">
    <text evidence="1 5">Belongs to the DNA glycosylase MPG family.</text>
</comment>
<accession>A0A6N7VT09</accession>
<reference evidence="6 7" key="1">
    <citation type="submission" date="2019-08" db="EMBL/GenBank/DDBJ databases">
        <title>In-depth cultivation of the pig gut microbiome towards novel bacterial diversity and tailored functional studies.</title>
        <authorList>
            <person name="Wylensek D."/>
            <person name="Hitch T.C.A."/>
            <person name="Clavel T."/>
        </authorList>
    </citation>
    <scope>NUCLEOTIDE SEQUENCE [LARGE SCALE GENOMIC DNA]</scope>
    <source>
        <strain evidence="6 7">WCA-380-WT-2B</strain>
    </source>
</reference>
<evidence type="ECO:0000256" key="2">
    <source>
        <dbReference type="ARBA" id="ARBA00022763"/>
    </source>
</evidence>
<dbReference type="PANTHER" id="PTHR10429:SF0">
    <property type="entry name" value="DNA-3-METHYLADENINE GLYCOSYLASE"/>
    <property type="match status" value="1"/>
</dbReference>
<evidence type="ECO:0000256" key="4">
    <source>
        <dbReference type="ARBA" id="ARBA00023204"/>
    </source>
</evidence>
<dbReference type="EC" id="3.2.2.-" evidence="5"/>
<keyword evidence="2 5" id="KW-0227">DNA damage</keyword>
<evidence type="ECO:0000256" key="1">
    <source>
        <dbReference type="ARBA" id="ARBA00009232"/>
    </source>
</evidence>
<keyword evidence="7" id="KW-1185">Reference proteome</keyword>